<evidence type="ECO:0000313" key="2">
    <source>
        <dbReference type="Proteomes" id="UP000235406"/>
    </source>
</evidence>
<gene>
    <name evidence="1" type="ORF">BCT49_05955</name>
</gene>
<protein>
    <recommendedName>
        <fullName evidence="3">OmpR/PhoB-type domain-containing protein</fullName>
    </recommendedName>
</protein>
<organism evidence="1 2">
    <name type="scientific">Vibrio lentus</name>
    <dbReference type="NCBI Taxonomy" id="136468"/>
    <lineage>
        <taxon>Bacteria</taxon>
        <taxon>Pseudomonadati</taxon>
        <taxon>Pseudomonadota</taxon>
        <taxon>Gammaproteobacteria</taxon>
        <taxon>Vibrionales</taxon>
        <taxon>Vibrionaceae</taxon>
        <taxon>Vibrio</taxon>
    </lineage>
</organism>
<name>A0A2N7K5I2_9VIBR</name>
<dbReference type="AlphaFoldDB" id="A0A2N7K5I2"/>
<reference evidence="2" key="1">
    <citation type="submission" date="2016-07" db="EMBL/GenBank/DDBJ databases">
        <title>Nontailed viruses are major unrecognized killers of bacteria in the ocean.</title>
        <authorList>
            <person name="Kauffman K."/>
            <person name="Hussain F."/>
            <person name="Yang J."/>
            <person name="Arevalo P."/>
            <person name="Brown J."/>
            <person name="Cutler M."/>
            <person name="Kelly L."/>
            <person name="Polz M.F."/>
        </authorList>
    </citation>
    <scope>NUCLEOTIDE SEQUENCE [LARGE SCALE GENOMIC DNA]</scope>
    <source>
        <strain evidence="2">10N.261.46.F8</strain>
    </source>
</reference>
<proteinExistence type="predicted"/>
<dbReference type="Proteomes" id="UP000235406">
    <property type="component" value="Unassembled WGS sequence"/>
</dbReference>
<accession>A0A2N7K5I2</accession>
<dbReference type="InterPro" id="IPR036388">
    <property type="entry name" value="WH-like_DNA-bd_sf"/>
</dbReference>
<dbReference type="EMBL" id="MCZK01000111">
    <property type="protein sequence ID" value="PMM69770.1"/>
    <property type="molecule type" value="Genomic_DNA"/>
</dbReference>
<evidence type="ECO:0000313" key="1">
    <source>
        <dbReference type="EMBL" id="PMM69770.1"/>
    </source>
</evidence>
<comment type="caution">
    <text evidence="1">The sequence shown here is derived from an EMBL/GenBank/DDBJ whole genome shotgun (WGS) entry which is preliminary data.</text>
</comment>
<evidence type="ECO:0008006" key="3">
    <source>
        <dbReference type="Google" id="ProtNLM"/>
    </source>
</evidence>
<sequence>MELDVNFNLKKNEIYNVNKKIKTYVSRQEILLAKRLIESKGEVVRREELLTHCWEGKIVTDSSGFVA</sequence>
<dbReference type="Gene3D" id="1.10.10.10">
    <property type="entry name" value="Winged helix-like DNA-binding domain superfamily/Winged helix DNA-binding domain"/>
    <property type="match status" value="1"/>
</dbReference>